<dbReference type="SUPFAM" id="SSF53098">
    <property type="entry name" value="Ribonuclease H-like"/>
    <property type="match status" value="2"/>
</dbReference>
<dbReference type="GO" id="GO:0006287">
    <property type="term" value="P:base-excision repair, gap-filling"/>
    <property type="evidence" value="ECO:0007669"/>
    <property type="project" value="TreeGrafter"/>
</dbReference>
<dbReference type="Pfam" id="PF00136">
    <property type="entry name" value="DNA_pol_B"/>
    <property type="match status" value="1"/>
</dbReference>
<dbReference type="GO" id="GO:0003887">
    <property type="term" value="F:DNA-directed DNA polymerase activity"/>
    <property type="evidence" value="ECO:0007669"/>
    <property type="project" value="UniProtKB-KW"/>
</dbReference>
<feature type="compositionally biased region" description="Basic and acidic residues" evidence="8">
    <location>
        <begin position="796"/>
        <end position="806"/>
    </location>
</feature>
<comment type="catalytic activity">
    <reaction evidence="7">
        <text>DNA(n) + a 2'-deoxyribonucleoside 5'-triphosphate = DNA(n+1) + diphosphate</text>
        <dbReference type="Rhea" id="RHEA:22508"/>
        <dbReference type="Rhea" id="RHEA-COMP:17339"/>
        <dbReference type="Rhea" id="RHEA-COMP:17340"/>
        <dbReference type="ChEBI" id="CHEBI:33019"/>
        <dbReference type="ChEBI" id="CHEBI:61560"/>
        <dbReference type="ChEBI" id="CHEBI:173112"/>
        <dbReference type="EC" id="2.7.7.7"/>
    </reaction>
</comment>
<dbReference type="SUPFAM" id="SSF56672">
    <property type="entry name" value="DNA/RNA polymerases"/>
    <property type="match status" value="1"/>
</dbReference>
<dbReference type="PANTHER" id="PTHR10322">
    <property type="entry name" value="DNA POLYMERASE CATALYTIC SUBUNIT"/>
    <property type="match status" value="1"/>
</dbReference>
<feature type="compositionally biased region" description="Low complexity" evidence="8">
    <location>
        <begin position="1371"/>
        <end position="1387"/>
    </location>
</feature>
<evidence type="ECO:0000256" key="5">
    <source>
        <dbReference type="ARBA" id="ARBA00022932"/>
    </source>
</evidence>
<feature type="region of interest" description="Disordered" evidence="8">
    <location>
        <begin position="779"/>
        <end position="807"/>
    </location>
</feature>
<dbReference type="PANTHER" id="PTHR10322:SF23">
    <property type="entry name" value="DNA POLYMERASE DELTA CATALYTIC SUBUNIT"/>
    <property type="match status" value="1"/>
</dbReference>
<evidence type="ECO:0000256" key="1">
    <source>
        <dbReference type="ARBA" id="ARBA00005755"/>
    </source>
</evidence>
<dbReference type="InterPro" id="IPR017964">
    <property type="entry name" value="DNA-dir_DNA_pol_B_CS"/>
</dbReference>
<evidence type="ECO:0000256" key="6">
    <source>
        <dbReference type="ARBA" id="ARBA00023125"/>
    </source>
</evidence>
<evidence type="ECO:0000256" key="8">
    <source>
        <dbReference type="SAM" id="MobiDB-lite"/>
    </source>
</evidence>
<dbReference type="InterPro" id="IPR012337">
    <property type="entry name" value="RNaseH-like_sf"/>
</dbReference>
<dbReference type="InterPro" id="IPR006172">
    <property type="entry name" value="DNA-dir_DNA_pol_B"/>
</dbReference>
<dbReference type="GO" id="GO:0043625">
    <property type="term" value="C:delta DNA polymerase complex"/>
    <property type="evidence" value="ECO:0007669"/>
    <property type="project" value="TreeGrafter"/>
</dbReference>
<proteinExistence type="inferred from homology"/>
<evidence type="ECO:0000256" key="3">
    <source>
        <dbReference type="ARBA" id="ARBA00022679"/>
    </source>
</evidence>
<dbReference type="PRINTS" id="PR00106">
    <property type="entry name" value="DNAPOLB"/>
</dbReference>
<dbReference type="InterPro" id="IPR006133">
    <property type="entry name" value="DNA-dir_DNA_pol_B_exonuc"/>
</dbReference>
<feature type="domain" description="DNA-directed DNA polymerase family B multifunctional" evidence="9">
    <location>
        <begin position="726"/>
        <end position="1255"/>
    </location>
</feature>
<keyword evidence="6" id="KW-0238">DNA-binding</keyword>
<dbReference type="SMART" id="SM00486">
    <property type="entry name" value="POLBc"/>
    <property type="match status" value="1"/>
</dbReference>
<dbReference type="GO" id="GO:0045004">
    <property type="term" value="P:DNA replication proofreading"/>
    <property type="evidence" value="ECO:0007669"/>
    <property type="project" value="TreeGrafter"/>
</dbReference>
<dbReference type="Gene3D" id="3.90.1600.10">
    <property type="entry name" value="Palm domain of DNA polymerase"/>
    <property type="match status" value="1"/>
</dbReference>
<dbReference type="GO" id="GO:0008296">
    <property type="term" value="F:3'-5'-DNA exonuclease activity"/>
    <property type="evidence" value="ECO:0007669"/>
    <property type="project" value="TreeGrafter"/>
</dbReference>
<feature type="domain" description="DNA-directed DNA polymerase family B exonuclease" evidence="10">
    <location>
        <begin position="416"/>
        <end position="571"/>
    </location>
</feature>
<feature type="region of interest" description="Disordered" evidence="8">
    <location>
        <begin position="1371"/>
        <end position="1395"/>
    </location>
</feature>
<dbReference type="EMBL" id="MN739764">
    <property type="protein sequence ID" value="QHT25297.1"/>
    <property type="molecule type" value="Genomic_DNA"/>
</dbReference>
<evidence type="ECO:0000313" key="11">
    <source>
        <dbReference type="EMBL" id="QHT25297.1"/>
    </source>
</evidence>
<dbReference type="PROSITE" id="PS00116">
    <property type="entry name" value="DNA_POLYMERASE_B"/>
    <property type="match status" value="1"/>
</dbReference>
<dbReference type="InterPro" id="IPR023211">
    <property type="entry name" value="DNA_pol_palm_dom_sf"/>
</dbReference>
<dbReference type="Gene3D" id="3.30.342.10">
    <property type="entry name" value="DNA Polymerase, chain B, domain 1"/>
    <property type="match status" value="1"/>
</dbReference>
<evidence type="ECO:0000259" key="9">
    <source>
        <dbReference type="Pfam" id="PF00136"/>
    </source>
</evidence>
<evidence type="ECO:0000259" key="10">
    <source>
        <dbReference type="Pfam" id="PF03104"/>
    </source>
</evidence>
<dbReference type="Gene3D" id="3.30.420.10">
    <property type="entry name" value="Ribonuclease H-like superfamily/Ribonuclease H"/>
    <property type="match status" value="2"/>
</dbReference>
<evidence type="ECO:0000256" key="2">
    <source>
        <dbReference type="ARBA" id="ARBA00012417"/>
    </source>
</evidence>
<protein>
    <recommendedName>
        <fullName evidence="2">DNA-directed DNA polymerase</fullName>
        <ecNumber evidence="2">2.7.7.7</ecNumber>
    </recommendedName>
</protein>
<dbReference type="GO" id="GO:0000166">
    <property type="term" value="F:nucleotide binding"/>
    <property type="evidence" value="ECO:0007669"/>
    <property type="project" value="InterPro"/>
</dbReference>
<dbReference type="InterPro" id="IPR042087">
    <property type="entry name" value="DNA_pol_B_thumb"/>
</dbReference>
<accession>A0A6C0E7Z2</accession>
<dbReference type="InterPro" id="IPR050240">
    <property type="entry name" value="DNA_pol_type-B"/>
</dbReference>
<name>A0A6C0E7Z2_9ZZZZ</name>
<dbReference type="GO" id="GO:0003677">
    <property type="term" value="F:DNA binding"/>
    <property type="evidence" value="ECO:0007669"/>
    <property type="project" value="UniProtKB-KW"/>
</dbReference>
<dbReference type="Pfam" id="PF03104">
    <property type="entry name" value="DNA_pol_B_exo1"/>
    <property type="match status" value="2"/>
</dbReference>
<dbReference type="Gene3D" id="1.10.287.690">
    <property type="entry name" value="Helix hairpin bin"/>
    <property type="match status" value="1"/>
</dbReference>
<organism evidence="11">
    <name type="scientific">viral metagenome</name>
    <dbReference type="NCBI Taxonomy" id="1070528"/>
    <lineage>
        <taxon>unclassified sequences</taxon>
        <taxon>metagenomes</taxon>
        <taxon>organismal metagenomes</taxon>
    </lineage>
</organism>
<reference evidence="11" key="1">
    <citation type="journal article" date="2020" name="Nature">
        <title>Giant virus diversity and host interactions through global metagenomics.</title>
        <authorList>
            <person name="Schulz F."/>
            <person name="Roux S."/>
            <person name="Paez-Espino D."/>
            <person name="Jungbluth S."/>
            <person name="Walsh D.A."/>
            <person name="Denef V.J."/>
            <person name="McMahon K.D."/>
            <person name="Konstantinidis K.T."/>
            <person name="Eloe-Fadrosh E.A."/>
            <person name="Kyrpides N.C."/>
            <person name="Woyke T."/>
        </authorList>
    </citation>
    <scope>NUCLEOTIDE SEQUENCE</scope>
    <source>
        <strain evidence="11">GVMAG-M-3300023179-150</strain>
    </source>
</reference>
<sequence>MTFKFREDDIANINASKSMTFQIIDWRSYDYKIPFDAETKKHGSETSYRKEFRVQLFGVTAKGRSVSATLTDFNPYFYVKIPENWTNVQVQQMISSLNQIVPTWERNSLISNVIVNKKKFRGFTNNTYYPFVELKFKSLSGFNQYKRALENPLNMPNGKKVRLSLYESNLEPIMRVMHILNIEPAGWVTINKYLLCEDQLSTCQIDIITKYTQVKKADRSDIAPLIIASFDIESDSSHGDFPQAKKGYTKLATDIINHYFKTKSKIGKLQKSNNNADALKELENMVSDKISYFYKLIESAFVLDSPFRKEEINFIYTRNSEKPTRDDIFGIIKEVIKICDRNIIKIKGTRELKEVVQKVLRKWNKEKIESTNNDSIYYLEELVLKYAKKYNVDYSELYTKIFTKDVLSSLLTSLFDKTFPEVEGDPVIQIATVVFVYGQPDISYKHIVTLKSCDKIEGAEVVACETEDEVLLEWTKFIQRLDPDIMTGYNIFGFDYSYLYYRAQELDCIEDFSKLSRLPDYQSILFEKSLSSAALGDNTLRFIDMTGRVHIDLLKVIQRDHNLGSYKLDNVAEHFISGKIKDYDPKDPSWIQIDNSKEIDKGNYVIITQTKDGKKFNHGDKLKVLDKTSKIKIKTNPDGTTEEKKYDWIKLDVDFDPSCLNKSPKWGLAKDDVNYKEIFRLQKEGGSSGRCIIATYCIQDCVLCIRIMRKLEIIANNIGMANVSNVPFSYIFLRGQGVKIFSLVAKECRSQDFLIPVLNTAPHGDEDEKGKEIKARIKNLDSPHNDDDNNEDDHDDGPKHFRKGGDDQDYIIGAALDNTGNNDYIPDDDDGYEGAIVLDPTPGIYLEEPISVLDYSSLYPSSMISENLCHTSIVLDSKFDNLPGYTYLNVEYDIKKWIDPEKKSLGKTTVGKKTCRYAQFPDDPDGKPVKGIIPMILQKLLAARKVCKKKKDAEPDPFKASVWDGLQLAYKVTANSLYGQIGAKTSPIYLKDVAASTTATGRRLLTLARDFVESNFEGAKVIYGDTDSIFIKFKLFDDNGNPLSGIPALQKSIELGIQADKLIQKYLKHPHILEYEKTFYPFILFTKKRYVGNLYETDVNEYVQKSMGIVLKRRDNAPIVKYIFGGIIDVIMNHRSLEASVDFLKKALEQMLDGKFDLQMLVISKTLRSFYKDPESIAHKVLADRMGERDPGNKPQSNDRIPYVYINYNQPDPKQKVLQGDKIESYQYVVDQKLEPDYLVYLENQIMKPVSQIYELAVTQLKGCDKAPDYYEELEKYLNNTLDNVDLVKTKIQKEKQKEINRLIFAEALRRATRQKTNIGDITDFIGETTTDKDSTTTSTVKIIQKAPTFKNKTTQSITNFMVNTDKDNTVTTVTSSSGSQKVTGKNKSSKKKIESKKTYEVKSITDWLK</sequence>
<dbReference type="InterPro" id="IPR036397">
    <property type="entry name" value="RNaseH_sf"/>
</dbReference>
<dbReference type="GO" id="GO:0006297">
    <property type="term" value="P:nucleotide-excision repair, DNA gap filling"/>
    <property type="evidence" value="ECO:0007669"/>
    <property type="project" value="TreeGrafter"/>
</dbReference>
<keyword evidence="4" id="KW-0548">Nucleotidyltransferase</keyword>
<feature type="domain" description="DNA-directed DNA polymerase family B exonuclease" evidence="10">
    <location>
        <begin position="164"/>
        <end position="246"/>
    </location>
</feature>
<keyword evidence="3" id="KW-0808">Transferase</keyword>
<evidence type="ECO:0000256" key="7">
    <source>
        <dbReference type="ARBA" id="ARBA00049244"/>
    </source>
</evidence>
<dbReference type="EC" id="2.7.7.7" evidence="2"/>
<comment type="similarity">
    <text evidence="1">Belongs to the DNA polymerase type-B family.</text>
</comment>
<dbReference type="Gene3D" id="1.10.132.60">
    <property type="entry name" value="DNA polymerase family B, C-terminal domain"/>
    <property type="match status" value="1"/>
</dbReference>
<dbReference type="InterPro" id="IPR006134">
    <property type="entry name" value="DNA-dir_DNA_pol_B_multi_dom"/>
</dbReference>
<keyword evidence="5" id="KW-0239">DNA-directed DNA polymerase</keyword>
<dbReference type="InterPro" id="IPR043502">
    <property type="entry name" value="DNA/RNA_pol_sf"/>
</dbReference>
<evidence type="ECO:0000256" key="4">
    <source>
        <dbReference type="ARBA" id="ARBA00022695"/>
    </source>
</evidence>